<dbReference type="GO" id="GO:0051015">
    <property type="term" value="F:actin filament binding"/>
    <property type="evidence" value="ECO:0007669"/>
    <property type="project" value="InterPro"/>
</dbReference>
<dbReference type="PANTHER" id="PTHR10551">
    <property type="entry name" value="FASCIN"/>
    <property type="match status" value="1"/>
</dbReference>
<dbReference type="InterPro" id="IPR010431">
    <property type="entry name" value="Fascin"/>
</dbReference>
<dbReference type="GO" id="GO:0051017">
    <property type="term" value="P:actin filament bundle assembly"/>
    <property type="evidence" value="ECO:0007669"/>
    <property type="project" value="TreeGrafter"/>
</dbReference>
<dbReference type="InterPro" id="IPR017853">
    <property type="entry name" value="GH"/>
</dbReference>
<dbReference type="Gene3D" id="3.20.20.80">
    <property type="entry name" value="Glycosidases"/>
    <property type="match status" value="1"/>
</dbReference>
<proteinExistence type="predicted"/>
<dbReference type="PANTHER" id="PTHR10551:SF13">
    <property type="entry name" value="GLUCAN 1,3-BETA-GLUCOSIDASE ARB_04467-RELATED"/>
    <property type="match status" value="1"/>
</dbReference>
<dbReference type="Proteomes" id="UP000289340">
    <property type="component" value="Chromosome 14"/>
</dbReference>
<organism evidence="1 2">
    <name type="scientific">Glycine soja</name>
    <name type="common">Wild soybean</name>
    <dbReference type="NCBI Taxonomy" id="3848"/>
    <lineage>
        <taxon>Eukaryota</taxon>
        <taxon>Viridiplantae</taxon>
        <taxon>Streptophyta</taxon>
        <taxon>Embryophyta</taxon>
        <taxon>Tracheophyta</taxon>
        <taxon>Spermatophyta</taxon>
        <taxon>Magnoliopsida</taxon>
        <taxon>eudicotyledons</taxon>
        <taxon>Gunneridae</taxon>
        <taxon>Pentapetalae</taxon>
        <taxon>rosids</taxon>
        <taxon>fabids</taxon>
        <taxon>Fabales</taxon>
        <taxon>Fabaceae</taxon>
        <taxon>Papilionoideae</taxon>
        <taxon>50 kb inversion clade</taxon>
        <taxon>NPAAA clade</taxon>
        <taxon>indigoferoid/millettioid clade</taxon>
        <taxon>Phaseoleae</taxon>
        <taxon>Glycine</taxon>
        <taxon>Glycine subgen. Soja</taxon>
    </lineage>
</organism>
<protein>
    <submittedName>
        <fullName evidence="1">Uncharacterized protein</fullName>
    </submittedName>
</protein>
<accession>A0A445H6C6</accession>
<comment type="caution">
    <text evidence="1">The sequence shown here is derived from an EMBL/GenBank/DDBJ whole genome shotgun (WGS) entry which is preliminary data.</text>
</comment>
<reference evidence="1 2" key="1">
    <citation type="submission" date="2018-09" db="EMBL/GenBank/DDBJ databases">
        <title>A high-quality reference genome of wild soybean provides a powerful tool to mine soybean genomes.</title>
        <authorList>
            <person name="Xie M."/>
            <person name="Chung C.Y.L."/>
            <person name="Li M.-W."/>
            <person name="Wong F.-L."/>
            <person name="Chan T.-F."/>
            <person name="Lam H.-M."/>
        </authorList>
    </citation>
    <scope>NUCLEOTIDE SEQUENCE [LARGE SCALE GENOMIC DNA]</scope>
    <source>
        <strain evidence="2">cv. W05</strain>
        <tissue evidence="1">Hypocotyl of etiolated seedlings</tissue>
    </source>
</reference>
<gene>
    <name evidence="1" type="ORF">D0Y65_038837</name>
</gene>
<dbReference type="SUPFAM" id="SSF51445">
    <property type="entry name" value="(Trans)glycosidases"/>
    <property type="match status" value="1"/>
</dbReference>
<dbReference type="AlphaFoldDB" id="A0A445H6C6"/>
<sequence>MNVQQNIDFIKKKRVSDLSSLTKSNGPLIFVGEWSSDWKVHNASKKDQQKFTQVQVDVYFRAKFGWAYWAYKCDSNFWSIKWMIEKNYIKL</sequence>
<evidence type="ECO:0000313" key="2">
    <source>
        <dbReference type="Proteomes" id="UP000289340"/>
    </source>
</evidence>
<name>A0A445H6C6_GLYSO</name>
<dbReference type="GO" id="GO:0015629">
    <property type="term" value="C:actin cytoskeleton"/>
    <property type="evidence" value="ECO:0007669"/>
    <property type="project" value="TreeGrafter"/>
</dbReference>
<dbReference type="EMBL" id="QZWG01000014">
    <property type="protein sequence ID" value="RZB69234.1"/>
    <property type="molecule type" value="Genomic_DNA"/>
</dbReference>
<keyword evidence="2" id="KW-1185">Reference proteome</keyword>
<dbReference type="GO" id="GO:0016477">
    <property type="term" value="P:cell migration"/>
    <property type="evidence" value="ECO:0007669"/>
    <property type="project" value="TreeGrafter"/>
</dbReference>
<dbReference type="GO" id="GO:0007163">
    <property type="term" value="P:establishment or maintenance of cell polarity"/>
    <property type="evidence" value="ECO:0007669"/>
    <property type="project" value="TreeGrafter"/>
</dbReference>
<evidence type="ECO:0000313" key="1">
    <source>
        <dbReference type="EMBL" id="RZB69234.1"/>
    </source>
</evidence>
<dbReference type="GO" id="GO:0005737">
    <property type="term" value="C:cytoplasm"/>
    <property type="evidence" value="ECO:0007669"/>
    <property type="project" value="TreeGrafter"/>
</dbReference>